<reference evidence="3" key="1">
    <citation type="submission" date="2022-07" db="EMBL/GenBank/DDBJ databases">
        <title>Phylogenomic reconstructions and comparative analyses of Kickxellomycotina fungi.</title>
        <authorList>
            <person name="Reynolds N.K."/>
            <person name="Stajich J.E."/>
            <person name="Barry K."/>
            <person name="Grigoriev I.V."/>
            <person name="Crous P."/>
            <person name="Smith M.E."/>
        </authorList>
    </citation>
    <scope>NUCLEOTIDE SEQUENCE</scope>
    <source>
        <strain evidence="3">RSA 861</strain>
    </source>
</reference>
<feature type="compositionally biased region" description="Low complexity" evidence="1">
    <location>
        <begin position="41"/>
        <end position="51"/>
    </location>
</feature>
<evidence type="ECO:0000313" key="4">
    <source>
        <dbReference type="Proteomes" id="UP001150569"/>
    </source>
</evidence>
<evidence type="ECO:0000313" key="3">
    <source>
        <dbReference type="EMBL" id="KAJ1925628.1"/>
    </source>
</evidence>
<feature type="region of interest" description="Disordered" evidence="1">
    <location>
        <begin position="41"/>
        <end position="90"/>
    </location>
</feature>
<keyword evidence="4" id="KW-1185">Reference proteome</keyword>
<proteinExistence type="predicted"/>
<evidence type="ECO:0000256" key="1">
    <source>
        <dbReference type="SAM" id="MobiDB-lite"/>
    </source>
</evidence>
<comment type="caution">
    <text evidence="3">The sequence shown here is derived from an EMBL/GenBank/DDBJ whole genome shotgun (WGS) entry which is preliminary data.</text>
</comment>
<name>A0A9W8DVI5_9FUNG</name>
<evidence type="ECO:0000256" key="2">
    <source>
        <dbReference type="SAM" id="SignalP"/>
    </source>
</evidence>
<dbReference type="Proteomes" id="UP001150569">
    <property type="component" value="Unassembled WGS sequence"/>
</dbReference>
<feature type="chain" id="PRO_5040719987" evidence="2">
    <location>
        <begin position="21"/>
        <end position="200"/>
    </location>
</feature>
<feature type="region of interest" description="Disordered" evidence="1">
    <location>
        <begin position="181"/>
        <end position="200"/>
    </location>
</feature>
<organism evidence="3 4">
    <name type="scientific">Tieghemiomyces parasiticus</name>
    <dbReference type="NCBI Taxonomy" id="78921"/>
    <lineage>
        <taxon>Eukaryota</taxon>
        <taxon>Fungi</taxon>
        <taxon>Fungi incertae sedis</taxon>
        <taxon>Zoopagomycota</taxon>
        <taxon>Kickxellomycotina</taxon>
        <taxon>Dimargaritomycetes</taxon>
        <taxon>Dimargaritales</taxon>
        <taxon>Dimargaritaceae</taxon>
        <taxon>Tieghemiomyces</taxon>
    </lineage>
</organism>
<feature type="signal peptide" evidence="2">
    <location>
        <begin position="1"/>
        <end position="20"/>
    </location>
</feature>
<sequence length="200" mass="21923">MKVPFASLAAMALVSTICLAAPSGELGDTPSPIDLNQRLSLSPSLSSPTSPALKRKLSVSDTAQPGLANLTSPDSATSDESIFSDNPEVDQAGDATLQGLIVEARSRRRLLDNLYDEIGASQRVLEEVYGLEEARSDPRFKELVVKVNTLTWTMVRQMGLQVQTLDHISQEIYRLDHQAREEALQSTEERPTKRAREDSS</sequence>
<protein>
    <submittedName>
        <fullName evidence="3">Uncharacterized protein</fullName>
    </submittedName>
</protein>
<feature type="compositionally biased region" description="Polar residues" evidence="1">
    <location>
        <begin position="59"/>
        <end position="84"/>
    </location>
</feature>
<gene>
    <name evidence="3" type="ORF">IWQ60_004451</name>
</gene>
<dbReference type="EMBL" id="JANBPT010000215">
    <property type="protein sequence ID" value="KAJ1925628.1"/>
    <property type="molecule type" value="Genomic_DNA"/>
</dbReference>
<accession>A0A9W8DVI5</accession>
<keyword evidence="2" id="KW-0732">Signal</keyword>
<dbReference type="AlphaFoldDB" id="A0A9W8DVI5"/>